<feature type="transmembrane region" description="Helical" evidence="3">
    <location>
        <begin position="120"/>
        <end position="138"/>
    </location>
</feature>
<dbReference type="GO" id="GO:0005886">
    <property type="term" value="C:plasma membrane"/>
    <property type="evidence" value="ECO:0007669"/>
    <property type="project" value="TreeGrafter"/>
</dbReference>
<keyword evidence="3" id="KW-0472">Membrane</keyword>
<dbReference type="PANTHER" id="PTHR45138:SF9">
    <property type="entry name" value="DIGUANYLATE CYCLASE DGCM-RELATED"/>
    <property type="match status" value="1"/>
</dbReference>
<dbReference type="PANTHER" id="PTHR45138">
    <property type="entry name" value="REGULATORY COMPONENTS OF SENSORY TRANSDUCTION SYSTEM"/>
    <property type="match status" value="1"/>
</dbReference>
<evidence type="ECO:0000256" key="2">
    <source>
        <dbReference type="ARBA" id="ARBA00034247"/>
    </source>
</evidence>
<comment type="catalytic activity">
    <reaction evidence="2">
        <text>2 GTP = 3',3'-c-di-GMP + 2 diphosphate</text>
        <dbReference type="Rhea" id="RHEA:24898"/>
        <dbReference type="ChEBI" id="CHEBI:33019"/>
        <dbReference type="ChEBI" id="CHEBI:37565"/>
        <dbReference type="ChEBI" id="CHEBI:58805"/>
        <dbReference type="EC" id="2.7.7.65"/>
    </reaction>
</comment>
<evidence type="ECO:0000256" key="3">
    <source>
        <dbReference type="SAM" id="Phobius"/>
    </source>
</evidence>
<comment type="caution">
    <text evidence="5">The sequence shown here is derived from an EMBL/GenBank/DDBJ whole genome shotgun (WGS) entry which is preliminary data.</text>
</comment>
<dbReference type="SUPFAM" id="SSF55073">
    <property type="entry name" value="Nucleotide cyclase"/>
    <property type="match status" value="1"/>
</dbReference>
<dbReference type="CDD" id="cd01949">
    <property type="entry name" value="GGDEF"/>
    <property type="match status" value="1"/>
</dbReference>
<dbReference type="InterPro" id="IPR043128">
    <property type="entry name" value="Rev_trsase/Diguanyl_cyclase"/>
</dbReference>
<feature type="transmembrane region" description="Helical" evidence="3">
    <location>
        <begin position="187"/>
        <end position="207"/>
    </location>
</feature>
<dbReference type="FunFam" id="3.30.70.270:FF:000001">
    <property type="entry name" value="Diguanylate cyclase domain protein"/>
    <property type="match status" value="1"/>
</dbReference>
<protein>
    <recommendedName>
        <fullName evidence="1">diguanylate cyclase</fullName>
        <ecNumber evidence="1">2.7.7.65</ecNumber>
    </recommendedName>
</protein>
<organism evidence="5 6">
    <name type="scientific">Microbaculum marinum</name>
    <dbReference type="NCBI Taxonomy" id="1764581"/>
    <lineage>
        <taxon>Bacteria</taxon>
        <taxon>Pseudomonadati</taxon>
        <taxon>Pseudomonadota</taxon>
        <taxon>Alphaproteobacteria</taxon>
        <taxon>Hyphomicrobiales</taxon>
        <taxon>Tepidamorphaceae</taxon>
        <taxon>Microbaculum</taxon>
    </lineage>
</organism>
<evidence type="ECO:0000313" key="5">
    <source>
        <dbReference type="EMBL" id="MEJ8570201.1"/>
    </source>
</evidence>
<evidence type="ECO:0000259" key="4">
    <source>
        <dbReference type="PROSITE" id="PS50887"/>
    </source>
</evidence>
<evidence type="ECO:0000256" key="1">
    <source>
        <dbReference type="ARBA" id="ARBA00012528"/>
    </source>
</evidence>
<feature type="domain" description="GGDEF" evidence="4">
    <location>
        <begin position="249"/>
        <end position="382"/>
    </location>
</feature>
<keyword evidence="3" id="KW-0812">Transmembrane</keyword>
<dbReference type="RefSeq" id="WP_340327936.1">
    <property type="nucleotide sequence ID" value="NZ_JAZHOF010000001.1"/>
</dbReference>
<dbReference type="EC" id="2.7.7.65" evidence="1"/>
<dbReference type="GO" id="GO:0043709">
    <property type="term" value="P:cell adhesion involved in single-species biofilm formation"/>
    <property type="evidence" value="ECO:0007669"/>
    <property type="project" value="TreeGrafter"/>
</dbReference>
<feature type="transmembrane region" description="Helical" evidence="3">
    <location>
        <begin position="6"/>
        <end position="30"/>
    </location>
</feature>
<reference evidence="5 6" key="1">
    <citation type="submission" date="2024-02" db="EMBL/GenBank/DDBJ databases">
        <title>Genome analysis and characterization of Microbaculum marinisediminis sp. nov., isolated from marine sediment.</title>
        <authorList>
            <person name="Du Z.-J."/>
            <person name="Ye Y.-Q."/>
            <person name="Zhang Z.-R."/>
            <person name="Yuan S.-M."/>
            <person name="Zhang X.-Y."/>
        </authorList>
    </citation>
    <scope>NUCLEOTIDE SEQUENCE [LARGE SCALE GENOMIC DNA]</scope>
    <source>
        <strain evidence="5 6">SDUM1044001</strain>
    </source>
</reference>
<dbReference type="AlphaFoldDB" id="A0AAW9RRT9"/>
<keyword evidence="5" id="KW-0548">Nucleotidyltransferase</keyword>
<dbReference type="GO" id="GO:0052621">
    <property type="term" value="F:diguanylate cyclase activity"/>
    <property type="evidence" value="ECO:0007669"/>
    <property type="project" value="UniProtKB-EC"/>
</dbReference>
<dbReference type="InterPro" id="IPR000160">
    <property type="entry name" value="GGDEF_dom"/>
</dbReference>
<accession>A0AAW9RRT9</accession>
<feature type="transmembrane region" description="Helical" evidence="3">
    <location>
        <begin position="37"/>
        <end position="57"/>
    </location>
</feature>
<dbReference type="GO" id="GO:1902201">
    <property type="term" value="P:negative regulation of bacterial-type flagellum-dependent cell motility"/>
    <property type="evidence" value="ECO:0007669"/>
    <property type="project" value="TreeGrafter"/>
</dbReference>
<dbReference type="SMART" id="SM00267">
    <property type="entry name" value="GGDEF"/>
    <property type="match status" value="1"/>
</dbReference>
<dbReference type="Gene3D" id="3.30.70.270">
    <property type="match status" value="1"/>
</dbReference>
<dbReference type="EMBL" id="JAZHOF010000001">
    <property type="protein sequence ID" value="MEJ8570201.1"/>
    <property type="molecule type" value="Genomic_DNA"/>
</dbReference>
<feature type="transmembrane region" description="Helical" evidence="3">
    <location>
        <begin position="94"/>
        <end position="114"/>
    </location>
</feature>
<dbReference type="Proteomes" id="UP001378188">
    <property type="component" value="Unassembled WGS sequence"/>
</dbReference>
<proteinExistence type="predicted"/>
<dbReference type="NCBIfam" id="TIGR00254">
    <property type="entry name" value="GGDEF"/>
    <property type="match status" value="1"/>
</dbReference>
<keyword evidence="5" id="KW-0808">Transferase</keyword>
<sequence>MHLDVNTLMVAGSFVSMLSGCFLALAWWWYRGTSAALFWSAANFLVGIAIGIFAFHDVLKPEWLVYITGLFVLASGLVWAAARRFDHRSAPPAVTFAGAAAWIVACLVPGFTAAGAVHSILGAAIIAGYTYAAGWGLWRDGRERLFARWPMIALLVVHGTLFVASIVDVLLGAPPNEDPNFGSVFSLVHFEHMVFTIGTAIFLIAMMKERSEVQHKKAATVDSLTGLSNRGAFMEGATEELHRHVRNKEPISVLIFDIDRFKTINDTFGHATGDRVIECFAAVARESVRAIDIVGRIGGEEFAIVLPGAAADVGFAYAERVRNGFQAACATLPGGAVTATVSVGVAICEGEACTFSEVLRRADDALYRAKARGRNQTVLARKSPASGMSRVVRIA</sequence>
<name>A0AAW9RRT9_9HYPH</name>
<dbReference type="InterPro" id="IPR029787">
    <property type="entry name" value="Nucleotide_cyclase"/>
</dbReference>
<dbReference type="PROSITE" id="PS50887">
    <property type="entry name" value="GGDEF"/>
    <property type="match status" value="1"/>
</dbReference>
<feature type="transmembrane region" description="Helical" evidence="3">
    <location>
        <begin position="145"/>
        <end position="167"/>
    </location>
</feature>
<evidence type="ECO:0000313" key="6">
    <source>
        <dbReference type="Proteomes" id="UP001378188"/>
    </source>
</evidence>
<dbReference type="InterPro" id="IPR050469">
    <property type="entry name" value="Diguanylate_Cyclase"/>
</dbReference>
<keyword evidence="6" id="KW-1185">Reference proteome</keyword>
<keyword evidence="3" id="KW-1133">Transmembrane helix</keyword>
<feature type="transmembrane region" description="Helical" evidence="3">
    <location>
        <begin position="63"/>
        <end position="82"/>
    </location>
</feature>
<gene>
    <name evidence="5" type="ORF">V3328_01845</name>
</gene>
<dbReference type="Pfam" id="PF00990">
    <property type="entry name" value="GGDEF"/>
    <property type="match status" value="1"/>
</dbReference>